<dbReference type="PANTHER" id="PTHR24139">
    <property type="entry name" value="CALCIUM-INDEPENDENT PHOSPHOLIPASE A2"/>
    <property type="match status" value="1"/>
</dbReference>
<evidence type="ECO:0000313" key="2">
    <source>
        <dbReference type="Ensembl" id="ENSGWIP00000000142.1"/>
    </source>
</evidence>
<name>A0A8C5D030_GOUWI</name>
<dbReference type="AlphaFoldDB" id="A0A8C5D030"/>
<keyword evidence="1" id="KW-0378">Hydrolase</keyword>
<dbReference type="GO" id="GO:0005739">
    <property type="term" value="C:mitochondrion"/>
    <property type="evidence" value="ECO:0007669"/>
    <property type="project" value="TreeGrafter"/>
</dbReference>
<dbReference type="GO" id="GO:2000304">
    <property type="term" value="P:positive regulation of ceramide biosynthetic process"/>
    <property type="evidence" value="ECO:0007669"/>
    <property type="project" value="TreeGrafter"/>
</dbReference>
<dbReference type="GO" id="GO:0035965">
    <property type="term" value="P:cardiolipin acyl-chain remodeling"/>
    <property type="evidence" value="ECO:0007669"/>
    <property type="project" value="TreeGrafter"/>
</dbReference>
<sequence length="139" mass="16093">TVFFNRGHLKCFNLLDTVSNNPYRVRDVPLSDYAGGGKVKLREENRVVLYKKSQCQSWDCLLINQQGGELFQVVSEDDAMNWFSQYALKLQPFYDTLPLKAESIQPIVNCIRSHPDWSCAHIAVKTGLRKFLKYTSFQR</sequence>
<keyword evidence="3" id="KW-1185">Reference proteome</keyword>
<organism evidence="2 3">
    <name type="scientific">Gouania willdenowi</name>
    <name type="common">Blunt-snouted clingfish</name>
    <name type="synonym">Lepadogaster willdenowi</name>
    <dbReference type="NCBI Taxonomy" id="441366"/>
    <lineage>
        <taxon>Eukaryota</taxon>
        <taxon>Metazoa</taxon>
        <taxon>Chordata</taxon>
        <taxon>Craniata</taxon>
        <taxon>Vertebrata</taxon>
        <taxon>Euteleostomi</taxon>
        <taxon>Actinopterygii</taxon>
        <taxon>Neopterygii</taxon>
        <taxon>Teleostei</taxon>
        <taxon>Neoteleostei</taxon>
        <taxon>Acanthomorphata</taxon>
        <taxon>Ovalentaria</taxon>
        <taxon>Blenniimorphae</taxon>
        <taxon>Blenniiformes</taxon>
        <taxon>Gobiesocoidei</taxon>
        <taxon>Gobiesocidae</taxon>
        <taxon>Gobiesocinae</taxon>
        <taxon>Gouania</taxon>
    </lineage>
</organism>
<protein>
    <submittedName>
        <fullName evidence="2">85/88 kDa calcium-independent phospholipase A2-like</fullName>
    </submittedName>
</protein>
<dbReference type="GO" id="GO:0047499">
    <property type="term" value="F:calcium-independent phospholipase A2 activity"/>
    <property type="evidence" value="ECO:0007669"/>
    <property type="project" value="InterPro"/>
</dbReference>
<evidence type="ECO:0000313" key="3">
    <source>
        <dbReference type="Proteomes" id="UP000694680"/>
    </source>
</evidence>
<reference evidence="2" key="3">
    <citation type="submission" date="2025-09" db="UniProtKB">
        <authorList>
            <consortium name="Ensembl"/>
        </authorList>
    </citation>
    <scope>IDENTIFICATION</scope>
</reference>
<evidence type="ECO:0000256" key="1">
    <source>
        <dbReference type="ARBA" id="ARBA00022801"/>
    </source>
</evidence>
<proteinExistence type="predicted"/>
<reference evidence="2" key="2">
    <citation type="submission" date="2025-08" db="UniProtKB">
        <authorList>
            <consortium name="Ensembl"/>
        </authorList>
    </citation>
    <scope>IDENTIFICATION</scope>
</reference>
<reference evidence="2" key="1">
    <citation type="submission" date="2020-06" db="EMBL/GenBank/DDBJ databases">
        <authorList>
            <consortium name="Wellcome Sanger Institute Data Sharing"/>
        </authorList>
    </citation>
    <scope>NUCLEOTIDE SEQUENCE [LARGE SCALE GENOMIC DNA]</scope>
</reference>
<dbReference type="Proteomes" id="UP000694680">
    <property type="component" value="Chromosome 1"/>
</dbReference>
<gene>
    <name evidence="2" type="primary">LOC114471848</name>
</gene>
<accession>A0A8C5D030</accession>
<dbReference type="Ensembl" id="ENSGWIT00000000150.1">
    <property type="protein sequence ID" value="ENSGWIP00000000142.1"/>
    <property type="gene ID" value="ENSGWIG00000000072.1"/>
</dbReference>
<dbReference type="InterPro" id="IPR047148">
    <property type="entry name" value="PLPL9"/>
</dbReference>
<dbReference type="PANTHER" id="PTHR24139:SF34">
    <property type="entry name" value="85_88 KDA CALCIUM-INDEPENDENT PHOSPHOLIPASE A2"/>
    <property type="match status" value="1"/>
</dbReference>
<dbReference type="GO" id="GO:0052816">
    <property type="term" value="F:long-chain fatty acyl-CoA hydrolase activity"/>
    <property type="evidence" value="ECO:0007669"/>
    <property type="project" value="TreeGrafter"/>
</dbReference>